<dbReference type="GO" id="GO:0015031">
    <property type="term" value="P:protein transport"/>
    <property type="evidence" value="ECO:0007669"/>
    <property type="project" value="InterPro"/>
</dbReference>
<accession>A0A645GRB5</accession>
<dbReference type="SUPFAM" id="SSF109998">
    <property type="entry name" value="Triger factor/SurA peptide-binding domain-like"/>
    <property type="match status" value="1"/>
</dbReference>
<protein>
    <recommendedName>
        <fullName evidence="3">Trigger factor C-terminal domain-containing protein</fullName>
    </recommendedName>
</protein>
<evidence type="ECO:0000313" key="4">
    <source>
        <dbReference type="EMBL" id="MPN28482.1"/>
    </source>
</evidence>
<dbReference type="InterPro" id="IPR027304">
    <property type="entry name" value="Trigger_fact/SurA_dom_sf"/>
</dbReference>
<dbReference type="Gene3D" id="1.10.3120.10">
    <property type="entry name" value="Trigger factor, C-terminal domain"/>
    <property type="match status" value="1"/>
</dbReference>
<dbReference type="EMBL" id="VSSQ01078797">
    <property type="protein sequence ID" value="MPN28482.1"/>
    <property type="molecule type" value="Genomic_DNA"/>
</dbReference>
<proteinExistence type="predicted"/>
<evidence type="ECO:0000256" key="2">
    <source>
        <dbReference type="ARBA" id="ARBA00023235"/>
    </source>
</evidence>
<dbReference type="GO" id="GO:0003755">
    <property type="term" value="F:peptidyl-prolyl cis-trans isomerase activity"/>
    <property type="evidence" value="ECO:0007669"/>
    <property type="project" value="UniProtKB-KW"/>
</dbReference>
<sequence length="69" mass="7551">MLEAVAKAENLEVKPEDMEVEVLAMAQAYGASPEQVSKIIREQGRIGDLAASVLRKKAAQLIIDQVEKE</sequence>
<evidence type="ECO:0000256" key="1">
    <source>
        <dbReference type="ARBA" id="ARBA00023110"/>
    </source>
</evidence>
<feature type="domain" description="Trigger factor C-terminal" evidence="3">
    <location>
        <begin position="1"/>
        <end position="63"/>
    </location>
</feature>
<dbReference type="AlphaFoldDB" id="A0A645GRB5"/>
<dbReference type="InterPro" id="IPR008880">
    <property type="entry name" value="Trigger_fac_C"/>
</dbReference>
<dbReference type="GO" id="GO:0006457">
    <property type="term" value="P:protein folding"/>
    <property type="evidence" value="ECO:0007669"/>
    <property type="project" value="InterPro"/>
</dbReference>
<comment type="caution">
    <text evidence="4">The sequence shown here is derived from an EMBL/GenBank/DDBJ whole genome shotgun (WGS) entry which is preliminary data.</text>
</comment>
<dbReference type="Pfam" id="PF05698">
    <property type="entry name" value="Trigger_C"/>
    <property type="match status" value="1"/>
</dbReference>
<organism evidence="4">
    <name type="scientific">bioreactor metagenome</name>
    <dbReference type="NCBI Taxonomy" id="1076179"/>
    <lineage>
        <taxon>unclassified sequences</taxon>
        <taxon>metagenomes</taxon>
        <taxon>ecological metagenomes</taxon>
    </lineage>
</organism>
<reference evidence="4" key="1">
    <citation type="submission" date="2019-08" db="EMBL/GenBank/DDBJ databases">
        <authorList>
            <person name="Kucharzyk K."/>
            <person name="Murdoch R.W."/>
            <person name="Higgins S."/>
            <person name="Loffler F."/>
        </authorList>
    </citation>
    <scope>NUCLEOTIDE SEQUENCE</scope>
</reference>
<keyword evidence="1" id="KW-0697">Rotamase</keyword>
<dbReference type="InterPro" id="IPR037041">
    <property type="entry name" value="Trigger_fac_C_sf"/>
</dbReference>
<name>A0A645GRB5_9ZZZZ</name>
<evidence type="ECO:0000259" key="3">
    <source>
        <dbReference type="Pfam" id="PF05698"/>
    </source>
</evidence>
<keyword evidence="2" id="KW-0413">Isomerase</keyword>
<gene>
    <name evidence="4" type="ORF">SDC9_175924</name>
</gene>